<reference evidence="2" key="1">
    <citation type="submission" date="2020-08" db="EMBL/GenBank/DDBJ databases">
        <title>Multicomponent nature underlies the extraordinary mechanical properties of spider dragline silk.</title>
        <authorList>
            <person name="Kono N."/>
            <person name="Nakamura H."/>
            <person name="Mori M."/>
            <person name="Yoshida Y."/>
            <person name="Ohtoshi R."/>
            <person name="Malay A.D."/>
            <person name="Moran D.A.P."/>
            <person name="Tomita M."/>
            <person name="Numata K."/>
            <person name="Arakawa K."/>
        </authorList>
    </citation>
    <scope>NUCLEOTIDE SEQUENCE</scope>
</reference>
<organism evidence="2 3">
    <name type="scientific">Trichonephila inaurata madagascariensis</name>
    <dbReference type="NCBI Taxonomy" id="2747483"/>
    <lineage>
        <taxon>Eukaryota</taxon>
        <taxon>Metazoa</taxon>
        <taxon>Ecdysozoa</taxon>
        <taxon>Arthropoda</taxon>
        <taxon>Chelicerata</taxon>
        <taxon>Arachnida</taxon>
        <taxon>Araneae</taxon>
        <taxon>Araneomorphae</taxon>
        <taxon>Entelegynae</taxon>
        <taxon>Araneoidea</taxon>
        <taxon>Nephilidae</taxon>
        <taxon>Trichonephila</taxon>
        <taxon>Trichonephila inaurata</taxon>
    </lineage>
</organism>
<dbReference type="EMBL" id="BMAV01003195">
    <property type="protein sequence ID" value="GFY42626.1"/>
    <property type="molecule type" value="Genomic_DNA"/>
</dbReference>
<evidence type="ECO:0000313" key="3">
    <source>
        <dbReference type="Proteomes" id="UP000886998"/>
    </source>
</evidence>
<sequence>MINFIRSKTRRTKEKKCETSKKNNFFHAYRNFSNLFFCSSLNGRVTTGVSRKENFGKQKPRYYERAESPGGQRHCSSFNNRRKRNEKPISSGGTRDTQCHP</sequence>
<feature type="compositionally biased region" description="Polar residues" evidence="1">
    <location>
        <begin position="91"/>
        <end position="101"/>
    </location>
</feature>
<accession>A0A8X6WZC1</accession>
<evidence type="ECO:0000256" key="1">
    <source>
        <dbReference type="SAM" id="MobiDB-lite"/>
    </source>
</evidence>
<comment type="caution">
    <text evidence="2">The sequence shown here is derived from an EMBL/GenBank/DDBJ whole genome shotgun (WGS) entry which is preliminary data.</text>
</comment>
<evidence type="ECO:0000313" key="2">
    <source>
        <dbReference type="EMBL" id="GFY42626.1"/>
    </source>
</evidence>
<protein>
    <submittedName>
        <fullName evidence="2">Uncharacterized protein</fullName>
    </submittedName>
</protein>
<proteinExistence type="predicted"/>
<gene>
    <name evidence="2" type="ORF">TNIN_16551</name>
</gene>
<name>A0A8X6WZC1_9ARAC</name>
<dbReference type="Proteomes" id="UP000886998">
    <property type="component" value="Unassembled WGS sequence"/>
</dbReference>
<feature type="compositionally biased region" description="Basic and acidic residues" evidence="1">
    <location>
        <begin position="52"/>
        <end position="67"/>
    </location>
</feature>
<feature type="region of interest" description="Disordered" evidence="1">
    <location>
        <begin position="52"/>
        <end position="101"/>
    </location>
</feature>
<keyword evidence="3" id="KW-1185">Reference proteome</keyword>
<dbReference type="AlphaFoldDB" id="A0A8X6WZC1"/>